<comment type="similarity">
    <text evidence="1">Belongs to the NAD(P)-dependent epimerase/dehydratase family.</text>
</comment>
<gene>
    <name evidence="3" type="ORF">UR21_C0016G0026</name>
</gene>
<dbReference type="PANTHER" id="PTHR43000">
    <property type="entry name" value="DTDP-D-GLUCOSE 4,6-DEHYDRATASE-RELATED"/>
    <property type="match status" value="1"/>
</dbReference>
<dbReference type="Pfam" id="PF01370">
    <property type="entry name" value="Epimerase"/>
    <property type="match status" value="1"/>
</dbReference>
<dbReference type="Proteomes" id="UP000034803">
    <property type="component" value="Unassembled WGS sequence"/>
</dbReference>
<feature type="domain" description="NAD-dependent epimerase/dehydratase" evidence="2">
    <location>
        <begin position="8"/>
        <end position="242"/>
    </location>
</feature>
<name>A0A0F9YIC2_9BACT</name>
<dbReference type="InterPro" id="IPR036291">
    <property type="entry name" value="NAD(P)-bd_dom_sf"/>
</dbReference>
<evidence type="ECO:0000313" key="3">
    <source>
        <dbReference type="EMBL" id="KKP31108.1"/>
    </source>
</evidence>
<protein>
    <submittedName>
        <fullName evidence="3">NAD-dependent epimerase/dehydratase</fullName>
    </submittedName>
</protein>
<reference evidence="3 4" key="1">
    <citation type="journal article" date="2015" name="Nature">
        <title>rRNA introns, odd ribosomes, and small enigmatic genomes across a large radiation of phyla.</title>
        <authorList>
            <person name="Brown C.T."/>
            <person name="Hug L.A."/>
            <person name="Thomas B.C."/>
            <person name="Sharon I."/>
            <person name="Castelle C.J."/>
            <person name="Singh A."/>
            <person name="Wilkins M.J."/>
            <person name="Williams K.H."/>
            <person name="Banfield J.F."/>
        </authorList>
    </citation>
    <scope>NUCLEOTIDE SEQUENCE [LARGE SCALE GENOMIC DNA]</scope>
</reference>
<dbReference type="SUPFAM" id="SSF51735">
    <property type="entry name" value="NAD(P)-binding Rossmann-fold domains"/>
    <property type="match status" value="1"/>
</dbReference>
<evidence type="ECO:0000313" key="4">
    <source>
        <dbReference type="Proteomes" id="UP000034803"/>
    </source>
</evidence>
<evidence type="ECO:0000259" key="2">
    <source>
        <dbReference type="Pfam" id="PF01370"/>
    </source>
</evidence>
<proteinExistence type="inferred from homology"/>
<dbReference type="AlphaFoldDB" id="A0A0F9YIC2"/>
<evidence type="ECO:0000256" key="1">
    <source>
        <dbReference type="ARBA" id="ARBA00007637"/>
    </source>
</evidence>
<organism evidence="3 4">
    <name type="scientific">Candidatus Woesebacteria bacterium GW2011_GWC2_31_9</name>
    <dbReference type="NCBI Taxonomy" id="1618586"/>
    <lineage>
        <taxon>Bacteria</taxon>
        <taxon>Candidatus Woeseibacteriota</taxon>
    </lineage>
</organism>
<sequence length="337" mass="38557">MIYCFLMIIVTGATGFIGRRVVKLLVRKYKPSSILCLIWKKNSELETSGRKILSNLMVKTIKVDLVTKANLKPIIKSPSIVIHLAGNTDTYSSDYRCNDIGTRNLLECLKGLGPKTHFVHISTTAIMSGRLNCKNTFNENATPVPTNNYGFSKLTAETLVQKSCLKHGFKLSIIRYPTVYGKDPRKNSFFDYLKGLIEKNSPLMRLNWPGLSSFVHVDDAAKSVLLMLDKPPKPRRWEIFNVSTESLTLKQISILLYNKMKLKYKPLYLPKIIWRILTQTRPVIYKLENYLSPTIYNSLWRATLLIDNVIFCNASKLENTFSQWKPLLLSDKLDDVI</sequence>
<dbReference type="InterPro" id="IPR001509">
    <property type="entry name" value="Epimerase_deHydtase"/>
</dbReference>
<comment type="caution">
    <text evidence="3">The sequence shown here is derived from an EMBL/GenBank/DDBJ whole genome shotgun (WGS) entry which is preliminary data.</text>
</comment>
<accession>A0A0F9YIC2</accession>
<dbReference type="Gene3D" id="3.40.50.720">
    <property type="entry name" value="NAD(P)-binding Rossmann-like Domain"/>
    <property type="match status" value="1"/>
</dbReference>
<dbReference type="EMBL" id="LBOI01000016">
    <property type="protein sequence ID" value="KKP31108.1"/>
    <property type="molecule type" value="Genomic_DNA"/>
</dbReference>
<dbReference type="CDD" id="cd08946">
    <property type="entry name" value="SDR_e"/>
    <property type="match status" value="1"/>
</dbReference>